<keyword evidence="1" id="KW-0472">Membrane</keyword>
<evidence type="ECO:0000313" key="2">
    <source>
        <dbReference type="EMBL" id="GIF09481.1"/>
    </source>
</evidence>
<gene>
    <name evidence="2" type="ORF">Asi03nite_70190</name>
</gene>
<dbReference type="GO" id="GO:0140359">
    <property type="term" value="F:ABC-type transporter activity"/>
    <property type="evidence" value="ECO:0007669"/>
    <property type="project" value="InterPro"/>
</dbReference>
<feature type="transmembrane region" description="Helical" evidence="1">
    <location>
        <begin position="235"/>
        <end position="256"/>
    </location>
</feature>
<proteinExistence type="predicted"/>
<name>A0A919NEN4_9ACTN</name>
<keyword evidence="1" id="KW-0812">Transmembrane</keyword>
<accession>A0A919NEN4</accession>
<feature type="transmembrane region" description="Helical" evidence="1">
    <location>
        <begin position="163"/>
        <end position="189"/>
    </location>
</feature>
<feature type="transmembrane region" description="Helical" evidence="1">
    <location>
        <begin position="209"/>
        <end position="228"/>
    </location>
</feature>
<protein>
    <recommendedName>
        <fullName evidence="4">ABC transporter permease</fullName>
    </recommendedName>
</protein>
<keyword evidence="1" id="KW-1133">Transmembrane helix</keyword>
<feature type="transmembrane region" description="Helical" evidence="1">
    <location>
        <begin position="22"/>
        <end position="40"/>
    </location>
</feature>
<evidence type="ECO:0008006" key="4">
    <source>
        <dbReference type="Google" id="ProtNLM"/>
    </source>
</evidence>
<feature type="transmembrane region" description="Helical" evidence="1">
    <location>
        <begin position="117"/>
        <end position="142"/>
    </location>
</feature>
<evidence type="ECO:0000313" key="3">
    <source>
        <dbReference type="Proteomes" id="UP000629619"/>
    </source>
</evidence>
<dbReference type="GO" id="GO:0005886">
    <property type="term" value="C:plasma membrane"/>
    <property type="evidence" value="ECO:0007669"/>
    <property type="project" value="UniProtKB-SubCell"/>
</dbReference>
<dbReference type="AlphaFoldDB" id="A0A919NEN4"/>
<organism evidence="2 3">
    <name type="scientific">Actinoplanes siamensis</name>
    <dbReference type="NCBI Taxonomy" id="1223317"/>
    <lineage>
        <taxon>Bacteria</taxon>
        <taxon>Bacillati</taxon>
        <taxon>Actinomycetota</taxon>
        <taxon>Actinomycetes</taxon>
        <taxon>Micromonosporales</taxon>
        <taxon>Micromonosporaceae</taxon>
        <taxon>Actinoplanes</taxon>
    </lineage>
</organism>
<feature type="transmembrane region" description="Helical" evidence="1">
    <location>
        <begin position="309"/>
        <end position="329"/>
    </location>
</feature>
<evidence type="ECO:0000256" key="1">
    <source>
        <dbReference type="SAM" id="Phobius"/>
    </source>
</evidence>
<dbReference type="EMBL" id="BOMW01000088">
    <property type="protein sequence ID" value="GIF09481.1"/>
    <property type="molecule type" value="Genomic_DNA"/>
</dbReference>
<dbReference type="Proteomes" id="UP000629619">
    <property type="component" value="Unassembled WGS sequence"/>
</dbReference>
<keyword evidence="3" id="KW-1185">Reference proteome</keyword>
<comment type="caution">
    <text evidence="2">The sequence shown here is derived from an EMBL/GenBank/DDBJ whole genome shotgun (WGS) entry which is preliminary data.</text>
</comment>
<sequence>MGTVSLYTAETRRLSKRRFTRFFVLIALIVLGLLAGGTAYTHEKTTARTRAAAEAAADRAYQEQLGYAEQARQDCRKDPTSYGGNCDGISPPTRDQISAEQFLTPPFDFRADFPALVIAWAALLALVAFIIGASFVGAEWNSGGMMNLLLWRPQRLRVLSTKLSALLTWLAGLGVLSGAAWTGLFWLIATLRGSTAGMTPGAWQSLGLTGLRGLGLVLMAGAIGFGAASIGRHTAAALGVAIGVIVIFQFGLAIVLELARVRFYEAYLLPAWIGAWMVKSYDVVDYRAPCVYSATNSCEPPVLTITWQMAGGLFAAVSIIIVGVAMWTIRKRDIT</sequence>
<dbReference type="Pfam" id="PF12679">
    <property type="entry name" value="ABC2_membrane_2"/>
    <property type="match status" value="1"/>
</dbReference>
<reference evidence="2" key="1">
    <citation type="submission" date="2021-01" db="EMBL/GenBank/DDBJ databases">
        <title>Whole genome shotgun sequence of Actinoplanes siamensis NBRC 109076.</title>
        <authorList>
            <person name="Komaki H."/>
            <person name="Tamura T."/>
        </authorList>
    </citation>
    <scope>NUCLEOTIDE SEQUENCE</scope>
    <source>
        <strain evidence="2">NBRC 109076</strain>
    </source>
</reference>